<evidence type="ECO:0000313" key="12">
    <source>
        <dbReference type="EMBL" id="KAF1995968.1"/>
    </source>
</evidence>
<evidence type="ECO:0000256" key="1">
    <source>
        <dbReference type="ARBA" id="ARBA00004141"/>
    </source>
</evidence>
<evidence type="ECO:0000256" key="2">
    <source>
        <dbReference type="ARBA" id="ARBA00022679"/>
    </source>
</evidence>
<proteinExistence type="inferred from homology"/>
<sequence>MSSEAQEKWAMNANIAMAVVLPLGELAAIGVTSWVVVGAALDAGGATRIGILFGYCLLLLVLLIAFATLVLQVWVNPGRVRKSEEATPLGDVYLCNHTGDERFCSDCGMTKPNRTSHCHILGFCIDRYDHYCPYASGAVSATTHKNFFLFVLYASFYTLFSSITIAVFLKERIDRSDSKPASWIAALTVSSLFFFFSAGMVAESMKNLLANMTSVENLKKGATQYIAVRGRAANALQTPILNPRLRQITSVIGETERDGQFYIIFMLNPGFGPLWRRGPMENFKSVMGESFLDWANPFSRSPIVKAGKDELRYTWGFSVEALMLEYGCGTFSRNRPKHLSIVSGEKSSVFRVRG</sequence>
<dbReference type="PANTHER" id="PTHR22883">
    <property type="entry name" value="ZINC FINGER DHHC DOMAIN CONTAINING PROTEIN"/>
    <property type="match status" value="1"/>
</dbReference>
<comment type="catalytic activity">
    <reaction evidence="9 10">
        <text>L-cysteinyl-[protein] + hexadecanoyl-CoA = S-hexadecanoyl-L-cysteinyl-[protein] + CoA</text>
        <dbReference type="Rhea" id="RHEA:36683"/>
        <dbReference type="Rhea" id="RHEA-COMP:10131"/>
        <dbReference type="Rhea" id="RHEA-COMP:11032"/>
        <dbReference type="ChEBI" id="CHEBI:29950"/>
        <dbReference type="ChEBI" id="CHEBI:57287"/>
        <dbReference type="ChEBI" id="CHEBI:57379"/>
        <dbReference type="ChEBI" id="CHEBI:74151"/>
        <dbReference type="EC" id="2.3.1.225"/>
    </reaction>
</comment>
<dbReference type="Proteomes" id="UP000799779">
    <property type="component" value="Unassembled WGS sequence"/>
</dbReference>
<reference evidence="12" key="1">
    <citation type="journal article" date="2020" name="Stud. Mycol.">
        <title>101 Dothideomycetes genomes: a test case for predicting lifestyles and emergence of pathogens.</title>
        <authorList>
            <person name="Haridas S."/>
            <person name="Albert R."/>
            <person name="Binder M."/>
            <person name="Bloem J."/>
            <person name="Labutti K."/>
            <person name="Salamov A."/>
            <person name="Andreopoulos B."/>
            <person name="Baker S."/>
            <person name="Barry K."/>
            <person name="Bills G."/>
            <person name="Bluhm B."/>
            <person name="Cannon C."/>
            <person name="Castanera R."/>
            <person name="Culley D."/>
            <person name="Daum C."/>
            <person name="Ezra D."/>
            <person name="Gonzalez J."/>
            <person name="Henrissat B."/>
            <person name="Kuo A."/>
            <person name="Liang C."/>
            <person name="Lipzen A."/>
            <person name="Lutzoni F."/>
            <person name="Magnuson J."/>
            <person name="Mondo S."/>
            <person name="Nolan M."/>
            <person name="Ohm R."/>
            <person name="Pangilinan J."/>
            <person name="Park H.-J."/>
            <person name="Ramirez L."/>
            <person name="Alfaro M."/>
            <person name="Sun H."/>
            <person name="Tritt A."/>
            <person name="Yoshinaga Y."/>
            <person name="Zwiers L.-H."/>
            <person name="Turgeon B."/>
            <person name="Goodwin S."/>
            <person name="Spatafora J."/>
            <person name="Crous P."/>
            <person name="Grigoriev I."/>
        </authorList>
    </citation>
    <scope>NUCLEOTIDE SEQUENCE</scope>
    <source>
        <strain evidence="12">CBS 123094</strain>
    </source>
</reference>
<evidence type="ECO:0000256" key="7">
    <source>
        <dbReference type="ARBA" id="ARBA00023288"/>
    </source>
</evidence>
<dbReference type="GO" id="GO:0019706">
    <property type="term" value="F:protein-cysteine S-palmitoyltransferase activity"/>
    <property type="evidence" value="ECO:0007669"/>
    <property type="project" value="UniProtKB-EC"/>
</dbReference>
<keyword evidence="13" id="KW-1185">Reference proteome</keyword>
<organism evidence="12 13">
    <name type="scientific">Amniculicola lignicola CBS 123094</name>
    <dbReference type="NCBI Taxonomy" id="1392246"/>
    <lineage>
        <taxon>Eukaryota</taxon>
        <taxon>Fungi</taxon>
        <taxon>Dikarya</taxon>
        <taxon>Ascomycota</taxon>
        <taxon>Pezizomycotina</taxon>
        <taxon>Dothideomycetes</taxon>
        <taxon>Pleosporomycetidae</taxon>
        <taxon>Pleosporales</taxon>
        <taxon>Amniculicolaceae</taxon>
        <taxon>Amniculicola</taxon>
    </lineage>
</organism>
<accession>A0A6A5W4G3</accession>
<dbReference type="AlphaFoldDB" id="A0A6A5W4G3"/>
<dbReference type="GO" id="GO:0005783">
    <property type="term" value="C:endoplasmic reticulum"/>
    <property type="evidence" value="ECO:0007669"/>
    <property type="project" value="TreeGrafter"/>
</dbReference>
<keyword evidence="4 10" id="KW-1133">Transmembrane helix</keyword>
<dbReference type="OrthoDB" id="331948at2759"/>
<dbReference type="PROSITE" id="PS50216">
    <property type="entry name" value="DHHC"/>
    <property type="match status" value="1"/>
</dbReference>
<gene>
    <name evidence="12" type="ORF">P154DRAFT_525916</name>
</gene>
<comment type="subcellular location">
    <subcellularLocation>
        <location evidence="1">Membrane</location>
        <topology evidence="1">Multi-pass membrane protein</topology>
    </subcellularLocation>
</comment>
<feature type="transmembrane region" description="Helical" evidence="10">
    <location>
        <begin position="147"/>
        <end position="169"/>
    </location>
</feature>
<feature type="transmembrane region" description="Helical" evidence="10">
    <location>
        <begin position="49"/>
        <end position="75"/>
    </location>
</feature>
<feature type="transmembrane region" description="Helical" evidence="10">
    <location>
        <begin position="12"/>
        <end position="37"/>
    </location>
</feature>
<keyword evidence="6" id="KW-0564">Palmitate</keyword>
<dbReference type="Pfam" id="PF01529">
    <property type="entry name" value="DHHC"/>
    <property type="match status" value="1"/>
</dbReference>
<dbReference type="EMBL" id="ML977631">
    <property type="protein sequence ID" value="KAF1995968.1"/>
    <property type="molecule type" value="Genomic_DNA"/>
</dbReference>
<evidence type="ECO:0000256" key="10">
    <source>
        <dbReference type="RuleBase" id="RU079119"/>
    </source>
</evidence>
<dbReference type="GO" id="GO:0016020">
    <property type="term" value="C:membrane"/>
    <property type="evidence" value="ECO:0007669"/>
    <property type="project" value="UniProtKB-SubCell"/>
</dbReference>
<protein>
    <recommendedName>
        <fullName evidence="10">Palmitoyltransferase</fullName>
        <ecNumber evidence="10">2.3.1.225</ecNumber>
    </recommendedName>
</protein>
<name>A0A6A5W4G3_9PLEO</name>
<evidence type="ECO:0000256" key="9">
    <source>
        <dbReference type="ARBA" id="ARBA00048048"/>
    </source>
</evidence>
<evidence type="ECO:0000313" key="13">
    <source>
        <dbReference type="Proteomes" id="UP000799779"/>
    </source>
</evidence>
<keyword evidence="8 10" id="KW-0012">Acyltransferase</keyword>
<evidence type="ECO:0000256" key="3">
    <source>
        <dbReference type="ARBA" id="ARBA00022692"/>
    </source>
</evidence>
<dbReference type="GO" id="GO:0006612">
    <property type="term" value="P:protein targeting to membrane"/>
    <property type="evidence" value="ECO:0007669"/>
    <property type="project" value="TreeGrafter"/>
</dbReference>
<comment type="similarity">
    <text evidence="10">Belongs to the DHHC palmitoyltransferase family.</text>
</comment>
<keyword evidence="7" id="KW-0449">Lipoprotein</keyword>
<dbReference type="InterPro" id="IPR001594">
    <property type="entry name" value="Palmitoyltrfase_DHHC"/>
</dbReference>
<comment type="domain">
    <text evidence="10">The DHHC domain is required for palmitoyltransferase activity.</text>
</comment>
<evidence type="ECO:0000256" key="6">
    <source>
        <dbReference type="ARBA" id="ARBA00023139"/>
    </source>
</evidence>
<keyword evidence="3 10" id="KW-0812">Transmembrane</keyword>
<evidence type="ECO:0000259" key="11">
    <source>
        <dbReference type="Pfam" id="PF01529"/>
    </source>
</evidence>
<feature type="transmembrane region" description="Helical" evidence="10">
    <location>
        <begin position="181"/>
        <end position="202"/>
    </location>
</feature>
<keyword evidence="2 10" id="KW-0808">Transferase</keyword>
<evidence type="ECO:0000256" key="8">
    <source>
        <dbReference type="ARBA" id="ARBA00023315"/>
    </source>
</evidence>
<keyword evidence="5 10" id="KW-0472">Membrane</keyword>
<dbReference type="EC" id="2.3.1.225" evidence="10"/>
<feature type="domain" description="Palmitoyltransferase DHHC" evidence="11">
    <location>
        <begin position="98"/>
        <end position="220"/>
    </location>
</feature>
<dbReference type="GO" id="GO:0005794">
    <property type="term" value="C:Golgi apparatus"/>
    <property type="evidence" value="ECO:0007669"/>
    <property type="project" value="TreeGrafter"/>
</dbReference>
<dbReference type="InterPro" id="IPR039859">
    <property type="entry name" value="PFA4/ZDH16/20/ERF2-like"/>
</dbReference>
<evidence type="ECO:0000256" key="4">
    <source>
        <dbReference type="ARBA" id="ARBA00022989"/>
    </source>
</evidence>
<evidence type="ECO:0000256" key="5">
    <source>
        <dbReference type="ARBA" id="ARBA00023136"/>
    </source>
</evidence>